<name>A0A7I8VYR3_9ANNE</name>
<reference evidence="3 4" key="1">
    <citation type="submission" date="2020-08" db="EMBL/GenBank/DDBJ databases">
        <authorList>
            <person name="Hejnol A."/>
        </authorList>
    </citation>
    <scope>NUCLEOTIDE SEQUENCE [LARGE SCALE GENOMIC DNA]</scope>
</reference>
<keyword evidence="2" id="KW-0472">Membrane</keyword>
<organism evidence="3 4">
    <name type="scientific">Dimorphilus gyrociliatus</name>
    <dbReference type="NCBI Taxonomy" id="2664684"/>
    <lineage>
        <taxon>Eukaryota</taxon>
        <taxon>Metazoa</taxon>
        <taxon>Spiralia</taxon>
        <taxon>Lophotrochozoa</taxon>
        <taxon>Annelida</taxon>
        <taxon>Polychaeta</taxon>
        <taxon>Polychaeta incertae sedis</taxon>
        <taxon>Dinophilidae</taxon>
        <taxon>Dimorphilus</taxon>
    </lineage>
</organism>
<keyword evidence="2" id="KW-1133">Transmembrane helix</keyword>
<dbReference type="EMBL" id="CAJFCJ010000014">
    <property type="protein sequence ID" value="CAD5121368.1"/>
    <property type="molecule type" value="Genomic_DNA"/>
</dbReference>
<evidence type="ECO:0000256" key="2">
    <source>
        <dbReference type="SAM" id="Phobius"/>
    </source>
</evidence>
<evidence type="ECO:0000313" key="3">
    <source>
        <dbReference type="EMBL" id="CAD5121368.1"/>
    </source>
</evidence>
<feature type="compositionally biased region" description="Acidic residues" evidence="1">
    <location>
        <begin position="70"/>
        <end position="83"/>
    </location>
</feature>
<keyword evidence="2" id="KW-0812">Transmembrane</keyword>
<dbReference type="Proteomes" id="UP000549394">
    <property type="component" value="Unassembled WGS sequence"/>
</dbReference>
<keyword evidence="4" id="KW-1185">Reference proteome</keyword>
<accession>A0A7I8VYR3</accession>
<dbReference type="AlphaFoldDB" id="A0A7I8VYR3"/>
<dbReference type="PROSITE" id="PS51257">
    <property type="entry name" value="PROKAR_LIPOPROTEIN"/>
    <property type="match status" value="1"/>
</dbReference>
<comment type="caution">
    <text evidence="3">The sequence shown here is derived from an EMBL/GenBank/DDBJ whole genome shotgun (WGS) entry which is preliminary data.</text>
</comment>
<protein>
    <submittedName>
        <fullName evidence="3">Uncharacterized protein</fullName>
    </submittedName>
</protein>
<feature type="transmembrane region" description="Helical" evidence="2">
    <location>
        <begin position="12"/>
        <end position="33"/>
    </location>
</feature>
<sequence>MSVVLKNKAYSIAVFASGLIIGAGSCIYFQNYLQKLIYELRIVRTRLEVLISEIKTLKKNQQNARVDSKDSEDESEEFEEALE</sequence>
<evidence type="ECO:0000256" key="1">
    <source>
        <dbReference type="SAM" id="MobiDB-lite"/>
    </source>
</evidence>
<evidence type="ECO:0000313" key="4">
    <source>
        <dbReference type="Proteomes" id="UP000549394"/>
    </source>
</evidence>
<feature type="region of interest" description="Disordered" evidence="1">
    <location>
        <begin position="60"/>
        <end position="83"/>
    </location>
</feature>
<proteinExistence type="predicted"/>
<gene>
    <name evidence="3" type="ORF">DGYR_LOCUS9330</name>
</gene>